<gene>
    <name evidence="2" type="ORF">J0S82_011600</name>
</gene>
<keyword evidence="3" id="KW-1185">Reference proteome</keyword>
<proteinExistence type="predicted"/>
<dbReference type="EMBL" id="JAGFMF010011668">
    <property type="protein sequence ID" value="KAG8516740.1"/>
    <property type="molecule type" value="Genomic_DNA"/>
</dbReference>
<feature type="compositionally biased region" description="Acidic residues" evidence="1">
    <location>
        <begin position="1"/>
        <end position="18"/>
    </location>
</feature>
<evidence type="ECO:0000313" key="2">
    <source>
        <dbReference type="EMBL" id="KAG8516740.1"/>
    </source>
</evidence>
<evidence type="ECO:0000256" key="1">
    <source>
        <dbReference type="SAM" id="MobiDB-lite"/>
    </source>
</evidence>
<sequence>MAQEAGDMEDGQLSDSDSDMAVAPSDRPLQVPVSVVFGLRASLSRAASFSRSADFAEKVEPRYFCPKWPVELSFARPRFLNWRWGLSACLSAFESWRHRCDLRQAGSSASLPNTPVCTMNGNSAPLVVRIDWSMQYAAVPDKC</sequence>
<dbReference type="Proteomes" id="UP000700334">
    <property type="component" value="Unassembled WGS sequence"/>
</dbReference>
<comment type="caution">
    <text evidence="2">The sequence shown here is derived from an EMBL/GenBank/DDBJ whole genome shotgun (WGS) entry which is preliminary data.</text>
</comment>
<accession>A0A8J6DR47</accession>
<name>A0A8J6DR47_GALPY</name>
<protein>
    <submittedName>
        <fullName evidence="2">Phosphorylated adapter RNA export protein</fullName>
    </submittedName>
</protein>
<feature type="region of interest" description="Disordered" evidence="1">
    <location>
        <begin position="1"/>
        <end position="25"/>
    </location>
</feature>
<dbReference type="AlphaFoldDB" id="A0A8J6DR47"/>
<reference evidence="2" key="1">
    <citation type="journal article" date="2021" name="Evol. Appl.">
        <title>The genome of the Pyrenean desman and the effects of bottlenecks and inbreeding on the genomic landscape of an endangered species.</title>
        <authorList>
            <person name="Escoda L."/>
            <person name="Castresana J."/>
        </authorList>
    </citation>
    <scope>NUCLEOTIDE SEQUENCE</scope>
    <source>
        <strain evidence="2">IBE-C5619</strain>
    </source>
</reference>
<evidence type="ECO:0000313" key="3">
    <source>
        <dbReference type="Proteomes" id="UP000700334"/>
    </source>
</evidence>
<organism evidence="2 3">
    <name type="scientific">Galemys pyrenaicus</name>
    <name type="common">Iberian desman</name>
    <name type="synonym">Pyrenean desman</name>
    <dbReference type="NCBI Taxonomy" id="202257"/>
    <lineage>
        <taxon>Eukaryota</taxon>
        <taxon>Metazoa</taxon>
        <taxon>Chordata</taxon>
        <taxon>Craniata</taxon>
        <taxon>Vertebrata</taxon>
        <taxon>Euteleostomi</taxon>
        <taxon>Mammalia</taxon>
        <taxon>Eutheria</taxon>
        <taxon>Laurasiatheria</taxon>
        <taxon>Eulipotyphla</taxon>
        <taxon>Talpidae</taxon>
        <taxon>Galemys</taxon>
    </lineage>
</organism>